<organism evidence="1 2">
    <name type="scientific">Alkalicoccobacillus murimartini</name>
    <dbReference type="NCBI Taxonomy" id="171685"/>
    <lineage>
        <taxon>Bacteria</taxon>
        <taxon>Bacillati</taxon>
        <taxon>Bacillota</taxon>
        <taxon>Bacilli</taxon>
        <taxon>Bacillales</taxon>
        <taxon>Bacillaceae</taxon>
        <taxon>Alkalicoccobacillus</taxon>
    </lineage>
</organism>
<dbReference type="RefSeq" id="WP_306985141.1">
    <property type="nucleotide sequence ID" value="NZ_JAUSUA010000006.1"/>
</dbReference>
<comment type="caution">
    <text evidence="1">The sequence shown here is derived from an EMBL/GenBank/DDBJ whole genome shotgun (WGS) entry which is preliminary data.</text>
</comment>
<dbReference type="Proteomes" id="UP001225034">
    <property type="component" value="Unassembled WGS sequence"/>
</dbReference>
<keyword evidence="2" id="KW-1185">Reference proteome</keyword>
<reference evidence="1 2" key="1">
    <citation type="submission" date="2023-07" db="EMBL/GenBank/DDBJ databases">
        <title>Genomic Encyclopedia of Type Strains, Phase IV (KMG-IV): sequencing the most valuable type-strain genomes for metagenomic binning, comparative biology and taxonomic classification.</title>
        <authorList>
            <person name="Goeker M."/>
        </authorList>
    </citation>
    <scope>NUCLEOTIDE SEQUENCE [LARGE SCALE GENOMIC DNA]</scope>
    <source>
        <strain evidence="1 2">DSM 19154</strain>
    </source>
</reference>
<sequence length="82" mass="9798">MTAMKKRQQLRDKLVEDLYHYYFEHSGSPLKTVVTETETEEELAYRYLEDKGYLLTERQGRDNLYIELTTKGIDYVESLARN</sequence>
<accession>A0ABT9YNL9</accession>
<name>A0ABT9YNL9_9BACI</name>
<dbReference type="EMBL" id="JAUSUA010000006">
    <property type="protein sequence ID" value="MDQ0208797.1"/>
    <property type="molecule type" value="Genomic_DNA"/>
</dbReference>
<evidence type="ECO:0000313" key="1">
    <source>
        <dbReference type="EMBL" id="MDQ0208797.1"/>
    </source>
</evidence>
<protein>
    <submittedName>
        <fullName evidence="1">Transcriptional regulator</fullName>
    </submittedName>
</protein>
<evidence type="ECO:0000313" key="2">
    <source>
        <dbReference type="Proteomes" id="UP001225034"/>
    </source>
</evidence>
<proteinExistence type="predicted"/>
<gene>
    <name evidence="1" type="ORF">J2S05_003609</name>
</gene>